<reference evidence="2 3" key="1">
    <citation type="journal article" date="2008" name="Nature">
        <title>The genome of the choanoflagellate Monosiga brevicollis and the origin of metazoans.</title>
        <authorList>
            <consortium name="JGI Sequencing"/>
            <person name="King N."/>
            <person name="Westbrook M.J."/>
            <person name="Young S.L."/>
            <person name="Kuo A."/>
            <person name="Abedin M."/>
            <person name="Chapman J."/>
            <person name="Fairclough S."/>
            <person name="Hellsten U."/>
            <person name="Isogai Y."/>
            <person name="Letunic I."/>
            <person name="Marr M."/>
            <person name="Pincus D."/>
            <person name="Putnam N."/>
            <person name="Rokas A."/>
            <person name="Wright K.J."/>
            <person name="Zuzow R."/>
            <person name="Dirks W."/>
            <person name="Good M."/>
            <person name="Goodstein D."/>
            <person name="Lemons D."/>
            <person name="Li W."/>
            <person name="Lyons J.B."/>
            <person name="Morris A."/>
            <person name="Nichols S."/>
            <person name="Richter D.J."/>
            <person name="Salamov A."/>
            <person name="Bork P."/>
            <person name="Lim W.A."/>
            <person name="Manning G."/>
            <person name="Miller W.T."/>
            <person name="McGinnis W."/>
            <person name="Shapiro H."/>
            <person name="Tjian R."/>
            <person name="Grigoriev I.V."/>
            <person name="Rokhsar D."/>
        </authorList>
    </citation>
    <scope>NUCLEOTIDE SEQUENCE [LARGE SCALE GENOMIC DNA]</scope>
    <source>
        <strain evidence="3">MX1 / ATCC 50154</strain>
    </source>
</reference>
<dbReference type="KEGG" id="mbr:MONBRDRAFT_31774"/>
<dbReference type="eggNOG" id="KOG2226">
    <property type="taxonomic scope" value="Eukaryota"/>
</dbReference>
<feature type="compositionally biased region" description="Low complexity" evidence="1">
    <location>
        <begin position="650"/>
        <end position="665"/>
    </location>
</feature>
<feature type="region of interest" description="Disordered" evidence="1">
    <location>
        <begin position="135"/>
        <end position="156"/>
    </location>
</feature>
<sequence length="887" mass="98302">MGASSSILAPLVEELKDSQVKEMQDVEFWDKFWPTTEMPLGQIFKDVMPVYVHHIKDANPRNLATLVRRAILQLQALTRTGLATTESRNMALNVIRLLMRLVPVMMEDDSWDGFWQTPTPVGVVITLPENFLEKPASPGHPAQRVKEAEEKQQAELERARALHETPNVPLYQTLLVAILDLLLVPGFTSNRSVGRMMPFGDRPPQHATPIAVLEGADLIWYAGVGSKSNVARDSASFISNRCELLFLLLACMSKPLYTFARDLVPTNNIWMAFVAGGMHRNTSVLLTSMFNCLLAYDPVGYGLPYGHVMVPDDNREQLSQLCGQVLCLLLDYAPPSHSVPELEAPGATDVEPVSSNVLATFLQKLKGEDITFVLDNLIRLLKNPLEAGTLPASYKQVNLHHELIVLTWRMSELNADFLNEMLTSGKVLQLLVPILYHINKLRADPTATGLLHVGVYWCLLLSSQRNFAVRLNKPYEPVVQFEDAPFSNGSHGDLLIMVLYNLLLSKTPMVPELAVCGIVYLTSIGDKFAGPNKKLSPLYECLLTIIVNVSPYLKALNLVAANKLVNLFQVFTSSKFLFANATNHRLCHYLLESFNNLIQYQFSGNHHLVYVIIRKREAFFKLRMLTLSESSSQQSPPSTSPEVAKANEVTAAEEGAEASETTGATDSQEATAAEAGSPPTTVVETAPINPGAAAVTEQVKNAPAPPGSEAVVYAADRPSEEEAQYLDAQRIGQIKTTLSPDQDIQEHFTVESGTGHGKRKSKGPAPAPEVVIEPSFVATEEWMSSWRTQLPLGTIIRLLKVLVPQVEKLCQKKGVTHEVEIIEFLKDGTLVGLLPVPPPIVSRKYKNSTRCTVWFYSFVWSFIFLKNLDPPLFFETAVKLFTVRVEN</sequence>
<dbReference type="GO" id="GO:0000138">
    <property type="term" value="C:Golgi trans cisterna"/>
    <property type="evidence" value="ECO:0000318"/>
    <property type="project" value="GO_Central"/>
</dbReference>
<dbReference type="EMBL" id="CH991546">
    <property type="protein sequence ID" value="EDQ91116.1"/>
    <property type="molecule type" value="Genomic_DNA"/>
</dbReference>
<dbReference type="GeneID" id="5889529"/>
<dbReference type="Proteomes" id="UP000001357">
    <property type="component" value="Unassembled WGS sequence"/>
</dbReference>
<feature type="compositionally biased region" description="Basic and acidic residues" evidence="1">
    <location>
        <begin position="144"/>
        <end position="156"/>
    </location>
</feature>
<dbReference type="RefSeq" id="XP_001744413.1">
    <property type="nucleotide sequence ID" value="XM_001744361.1"/>
</dbReference>
<dbReference type="GO" id="GO:0005797">
    <property type="term" value="C:Golgi medial cisterna"/>
    <property type="evidence" value="ECO:0000318"/>
    <property type="project" value="GO_Central"/>
</dbReference>
<dbReference type="OMA" id="IFEDDKW"/>
<keyword evidence="3" id="KW-1185">Reference proteome</keyword>
<evidence type="ECO:0000313" key="2">
    <source>
        <dbReference type="EMBL" id="EDQ91116.1"/>
    </source>
</evidence>
<gene>
    <name evidence="2" type="ORF">MONBRDRAFT_31774</name>
</gene>
<dbReference type="Pfam" id="PF12722">
    <property type="entry name" value="Hid1"/>
    <property type="match status" value="1"/>
</dbReference>
<dbReference type="InterPro" id="IPR026705">
    <property type="entry name" value="Hid-1/Ecm30"/>
</dbReference>
<dbReference type="FunCoup" id="A9UUK9">
    <property type="interactions" value="366"/>
</dbReference>
<evidence type="ECO:0000313" key="3">
    <source>
        <dbReference type="Proteomes" id="UP000001357"/>
    </source>
</evidence>
<dbReference type="PANTHER" id="PTHR21575:SF12">
    <property type="entry name" value="PROTEIN HID1"/>
    <property type="match status" value="1"/>
</dbReference>
<feature type="compositionally biased region" description="Low complexity" evidence="1">
    <location>
        <begin position="630"/>
        <end position="642"/>
    </location>
</feature>
<organism evidence="2 3">
    <name type="scientific">Monosiga brevicollis</name>
    <name type="common">Choanoflagellate</name>
    <dbReference type="NCBI Taxonomy" id="81824"/>
    <lineage>
        <taxon>Eukaryota</taxon>
        <taxon>Choanoflagellata</taxon>
        <taxon>Craspedida</taxon>
        <taxon>Salpingoecidae</taxon>
        <taxon>Monosiga</taxon>
    </lineage>
</organism>
<dbReference type="PANTHER" id="PTHR21575">
    <property type="entry name" value="PROTEIN HID1"/>
    <property type="match status" value="1"/>
</dbReference>
<evidence type="ECO:0008006" key="4">
    <source>
        <dbReference type="Google" id="ProtNLM"/>
    </source>
</evidence>
<protein>
    <recommendedName>
        <fullName evidence="4">HID1 domain-containing protein</fullName>
    </recommendedName>
</protein>
<feature type="region of interest" description="Disordered" evidence="1">
    <location>
        <begin position="630"/>
        <end position="685"/>
    </location>
</feature>
<name>A9UUK9_MONBE</name>
<dbReference type="STRING" id="81824.A9UUK9"/>
<dbReference type="GO" id="GO:0016020">
    <property type="term" value="C:membrane"/>
    <property type="evidence" value="ECO:0000318"/>
    <property type="project" value="GO_Central"/>
</dbReference>
<dbReference type="AlphaFoldDB" id="A9UUK9"/>
<evidence type="ECO:0000256" key="1">
    <source>
        <dbReference type="SAM" id="MobiDB-lite"/>
    </source>
</evidence>
<dbReference type="InParanoid" id="A9UUK9"/>
<proteinExistence type="predicted"/>
<accession>A9UUK9</accession>